<evidence type="ECO:0000313" key="3">
    <source>
        <dbReference type="Proteomes" id="UP001279734"/>
    </source>
</evidence>
<gene>
    <name evidence="2" type="ORF">Nepgr_013570</name>
</gene>
<feature type="compositionally biased region" description="Basic and acidic residues" evidence="1">
    <location>
        <begin position="296"/>
        <end position="305"/>
    </location>
</feature>
<keyword evidence="3" id="KW-1185">Reference proteome</keyword>
<feature type="compositionally biased region" description="Low complexity" evidence="1">
    <location>
        <begin position="319"/>
        <end position="331"/>
    </location>
</feature>
<evidence type="ECO:0000313" key="2">
    <source>
        <dbReference type="EMBL" id="GMH11729.1"/>
    </source>
</evidence>
<name>A0AAD3XPA0_NEPGR</name>
<protein>
    <submittedName>
        <fullName evidence="2">Uncharacterized protein</fullName>
    </submittedName>
</protein>
<feature type="compositionally biased region" description="Basic and acidic residues" evidence="1">
    <location>
        <begin position="387"/>
        <end position="396"/>
    </location>
</feature>
<feature type="compositionally biased region" description="Polar residues" evidence="1">
    <location>
        <begin position="348"/>
        <end position="369"/>
    </location>
</feature>
<feature type="compositionally biased region" description="Basic and acidic residues" evidence="1">
    <location>
        <begin position="333"/>
        <end position="347"/>
    </location>
</feature>
<accession>A0AAD3XPA0</accession>
<evidence type="ECO:0000256" key="1">
    <source>
        <dbReference type="SAM" id="MobiDB-lite"/>
    </source>
</evidence>
<dbReference type="AlphaFoldDB" id="A0AAD3XPA0"/>
<organism evidence="2 3">
    <name type="scientific">Nepenthes gracilis</name>
    <name type="common">Slender pitcher plant</name>
    <dbReference type="NCBI Taxonomy" id="150966"/>
    <lineage>
        <taxon>Eukaryota</taxon>
        <taxon>Viridiplantae</taxon>
        <taxon>Streptophyta</taxon>
        <taxon>Embryophyta</taxon>
        <taxon>Tracheophyta</taxon>
        <taxon>Spermatophyta</taxon>
        <taxon>Magnoliopsida</taxon>
        <taxon>eudicotyledons</taxon>
        <taxon>Gunneridae</taxon>
        <taxon>Pentapetalae</taxon>
        <taxon>Caryophyllales</taxon>
        <taxon>Nepenthaceae</taxon>
        <taxon>Nepenthes</taxon>
    </lineage>
</organism>
<comment type="caution">
    <text evidence="2">The sequence shown here is derived from an EMBL/GenBank/DDBJ whole genome shotgun (WGS) entry which is preliminary data.</text>
</comment>
<proteinExistence type="predicted"/>
<dbReference type="Proteomes" id="UP001279734">
    <property type="component" value="Unassembled WGS sequence"/>
</dbReference>
<sequence>MRKKATVKVLSLARTSLNAGFFIHNIQTLVQASPGCHVSNPKIASGNEKERARTGLYFVLDHLNSISNKACTSNTKSECPTLSGLAREYNSALRYVVTPPAGASTSATSSKSYSKFGGAAQYQSGAAAVYTTTPRIQRLLNQQLDITTKNTTASSNPGLQQGNHQGIATLAPSNTKINIHYHQTSRWYSKCQKQDILLQQPNLKIGLSSKSNQNLQAGGLDKSFNDSTLPIKELAFVHSFKDHRSGAPNHHRHDNQSPRTKAHAFDEPELEFHRENGTAQPAVQPPPQNYYSTIDNSKDIKKEEVITSQEPMTADRKLNQPQPKQAANPPKATDPRRPQRVKQDRQLRSITITRTSQQCWTTATPQDQTFIILPKQEENGSDQDNETLYKQEWSTK</sequence>
<feature type="region of interest" description="Disordered" evidence="1">
    <location>
        <begin position="243"/>
        <end position="262"/>
    </location>
</feature>
<dbReference type="EMBL" id="BSYO01000011">
    <property type="protein sequence ID" value="GMH11729.1"/>
    <property type="molecule type" value="Genomic_DNA"/>
</dbReference>
<reference evidence="2" key="1">
    <citation type="submission" date="2023-05" db="EMBL/GenBank/DDBJ databases">
        <title>Nepenthes gracilis genome sequencing.</title>
        <authorList>
            <person name="Fukushima K."/>
        </authorList>
    </citation>
    <scope>NUCLEOTIDE SEQUENCE</scope>
    <source>
        <strain evidence="2">SING2019-196</strain>
    </source>
</reference>
<feature type="region of interest" description="Disordered" evidence="1">
    <location>
        <begin position="277"/>
        <end position="396"/>
    </location>
</feature>